<dbReference type="RefSeq" id="WP_377607868.1">
    <property type="nucleotide sequence ID" value="NZ_JBHUME010000022.1"/>
</dbReference>
<feature type="transmembrane region" description="Helical" evidence="1">
    <location>
        <begin position="41"/>
        <end position="65"/>
    </location>
</feature>
<evidence type="ECO:0000313" key="3">
    <source>
        <dbReference type="Proteomes" id="UP001597541"/>
    </source>
</evidence>
<organism evidence="2 3">
    <name type="scientific">Paenibacillus gansuensis</name>
    <dbReference type="NCBI Taxonomy" id="306542"/>
    <lineage>
        <taxon>Bacteria</taxon>
        <taxon>Bacillati</taxon>
        <taxon>Bacillota</taxon>
        <taxon>Bacilli</taxon>
        <taxon>Bacillales</taxon>
        <taxon>Paenibacillaceae</taxon>
        <taxon>Paenibacillus</taxon>
    </lineage>
</organism>
<proteinExistence type="predicted"/>
<keyword evidence="1" id="KW-1133">Transmembrane helix</keyword>
<keyword evidence="1" id="KW-0472">Membrane</keyword>
<evidence type="ECO:0008006" key="4">
    <source>
        <dbReference type="Google" id="ProtNLM"/>
    </source>
</evidence>
<reference evidence="3" key="1">
    <citation type="journal article" date="2019" name="Int. J. Syst. Evol. Microbiol.">
        <title>The Global Catalogue of Microorganisms (GCM) 10K type strain sequencing project: providing services to taxonomists for standard genome sequencing and annotation.</title>
        <authorList>
            <consortium name="The Broad Institute Genomics Platform"/>
            <consortium name="The Broad Institute Genome Sequencing Center for Infectious Disease"/>
            <person name="Wu L."/>
            <person name="Ma J."/>
        </authorList>
    </citation>
    <scope>NUCLEOTIDE SEQUENCE [LARGE SCALE GENOMIC DNA]</scope>
    <source>
        <strain evidence="3">KCTC 3950</strain>
    </source>
</reference>
<dbReference type="EMBL" id="JBHUME010000022">
    <property type="protein sequence ID" value="MFD2615715.1"/>
    <property type="molecule type" value="Genomic_DNA"/>
</dbReference>
<dbReference type="Proteomes" id="UP001597541">
    <property type="component" value="Unassembled WGS sequence"/>
</dbReference>
<gene>
    <name evidence="2" type="ORF">ACFSUF_25225</name>
</gene>
<comment type="caution">
    <text evidence="2">The sequence shown here is derived from an EMBL/GenBank/DDBJ whole genome shotgun (WGS) entry which is preliminary data.</text>
</comment>
<name>A0ABW5PLN7_9BACL</name>
<keyword evidence="3" id="KW-1185">Reference proteome</keyword>
<keyword evidence="1" id="KW-0812">Transmembrane</keyword>
<sequence>MVTTVITLSAIFVGAIGIEKRLESVGNEKGAQQFGSFGKWFAIGAAGYIVYLTAGAAIALLATLLS</sequence>
<accession>A0ABW5PLN7</accession>
<evidence type="ECO:0000256" key="1">
    <source>
        <dbReference type="SAM" id="Phobius"/>
    </source>
</evidence>
<protein>
    <recommendedName>
        <fullName evidence="4">DUF4190 domain-containing protein</fullName>
    </recommendedName>
</protein>
<evidence type="ECO:0000313" key="2">
    <source>
        <dbReference type="EMBL" id="MFD2615715.1"/>
    </source>
</evidence>